<accession>A0AAN7L0C2</accession>
<dbReference type="EMBL" id="JAXQNO010000018">
    <property type="protein sequence ID" value="KAK4776340.1"/>
    <property type="molecule type" value="Genomic_DNA"/>
</dbReference>
<comment type="caution">
    <text evidence="2">The sequence shown here is derived from an EMBL/GenBank/DDBJ whole genome shotgun (WGS) entry which is preliminary data.</text>
</comment>
<keyword evidence="3" id="KW-1185">Reference proteome</keyword>
<organism evidence="2 3">
    <name type="scientific">Trapa natans</name>
    <name type="common">Water chestnut</name>
    <dbReference type="NCBI Taxonomy" id="22666"/>
    <lineage>
        <taxon>Eukaryota</taxon>
        <taxon>Viridiplantae</taxon>
        <taxon>Streptophyta</taxon>
        <taxon>Embryophyta</taxon>
        <taxon>Tracheophyta</taxon>
        <taxon>Spermatophyta</taxon>
        <taxon>Magnoliopsida</taxon>
        <taxon>eudicotyledons</taxon>
        <taxon>Gunneridae</taxon>
        <taxon>Pentapetalae</taxon>
        <taxon>rosids</taxon>
        <taxon>malvids</taxon>
        <taxon>Myrtales</taxon>
        <taxon>Lythraceae</taxon>
        <taxon>Trapa</taxon>
    </lineage>
</organism>
<sequence length="53" mass="5290">MEDALGVVGAEEGGMEDALVVVVVVAAVVVMAMAPNKPNLAATGTGNKTTFDE</sequence>
<proteinExistence type="predicted"/>
<protein>
    <submittedName>
        <fullName evidence="2">Uncharacterized protein</fullName>
    </submittedName>
</protein>
<feature type="transmembrane region" description="Helical" evidence="1">
    <location>
        <begin position="18"/>
        <end position="34"/>
    </location>
</feature>
<name>A0AAN7L0C2_TRANT</name>
<keyword evidence="1" id="KW-0812">Transmembrane</keyword>
<dbReference type="Proteomes" id="UP001346149">
    <property type="component" value="Unassembled WGS sequence"/>
</dbReference>
<dbReference type="AlphaFoldDB" id="A0AAN7L0C2"/>
<evidence type="ECO:0000313" key="2">
    <source>
        <dbReference type="EMBL" id="KAK4776340.1"/>
    </source>
</evidence>
<evidence type="ECO:0000313" key="3">
    <source>
        <dbReference type="Proteomes" id="UP001346149"/>
    </source>
</evidence>
<reference evidence="2 3" key="1">
    <citation type="journal article" date="2023" name="Hortic Res">
        <title>Pangenome of water caltrop reveals structural variations and asymmetric subgenome divergence after allopolyploidization.</title>
        <authorList>
            <person name="Zhang X."/>
            <person name="Chen Y."/>
            <person name="Wang L."/>
            <person name="Yuan Y."/>
            <person name="Fang M."/>
            <person name="Shi L."/>
            <person name="Lu R."/>
            <person name="Comes H.P."/>
            <person name="Ma Y."/>
            <person name="Chen Y."/>
            <person name="Huang G."/>
            <person name="Zhou Y."/>
            <person name="Zheng Z."/>
            <person name="Qiu Y."/>
        </authorList>
    </citation>
    <scope>NUCLEOTIDE SEQUENCE [LARGE SCALE GENOMIC DNA]</scope>
    <source>
        <strain evidence="2">F231</strain>
    </source>
</reference>
<keyword evidence="1" id="KW-1133">Transmembrane helix</keyword>
<keyword evidence="1" id="KW-0472">Membrane</keyword>
<gene>
    <name evidence="2" type="ORF">SAY86_005028</name>
</gene>
<evidence type="ECO:0000256" key="1">
    <source>
        <dbReference type="SAM" id="Phobius"/>
    </source>
</evidence>